<comment type="caution">
    <text evidence="1">The sequence shown here is derived from an EMBL/GenBank/DDBJ whole genome shotgun (WGS) entry which is preliminary data.</text>
</comment>
<gene>
    <name evidence="1" type="ORF">T4D_9594</name>
</gene>
<protein>
    <submittedName>
        <fullName evidence="1">Uncharacterized protein</fullName>
    </submittedName>
</protein>
<dbReference type="AlphaFoldDB" id="A0A0V1FU72"/>
<accession>A0A0V1FU72</accession>
<keyword evidence="2" id="KW-1185">Reference proteome</keyword>
<proteinExistence type="predicted"/>
<reference evidence="1 2" key="1">
    <citation type="submission" date="2015-01" db="EMBL/GenBank/DDBJ databases">
        <title>Evolution of Trichinella species and genotypes.</title>
        <authorList>
            <person name="Korhonen P.K."/>
            <person name="Edoardo P."/>
            <person name="Giuseppe L.R."/>
            <person name="Gasser R.B."/>
        </authorList>
    </citation>
    <scope>NUCLEOTIDE SEQUENCE [LARGE SCALE GENOMIC DNA]</scope>
    <source>
        <strain evidence="1">ISS470</strain>
    </source>
</reference>
<dbReference type="EMBL" id="JYDT01000031">
    <property type="protein sequence ID" value="KRY89468.1"/>
    <property type="molecule type" value="Genomic_DNA"/>
</dbReference>
<dbReference type="Proteomes" id="UP000054995">
    <property type="component" value="Unassembled WGS sequence"/>
</dbReference>
<sequence length="64" mass="7721">MITFVIEEQVERERIDKQRTNMRDWHEVKRKDDHPVRESLITKQKSIVDKIEMCAAIVNIILED</sequence>
<evidence type="ECO:0000313" key="1">
    <source>
        <dbReference type="EMBL" id="KRY89468.1"/>
    </source>
</evidence>
<organism evidence="1 2">
    <name type="scientific">Trichinella pseudospiralis</name>
    <name type="common">Parasitic roundworm</name>
    <dbReference type="NCBI Taxonomy" id="6337"/>
    <lineage>
        <taxon>Eukaryota</taxon>
        <taxon>Metazoa</taxon>
        <taxon>Ecdysozoa</taxon>
        <taxon>Nematoda</taxon>
        <taxon>Enoplea</taxon>
        <taxon>Dorylaimia</taxon>
        <taxon>Trichinellida</taxon>
        <taxon>Trichinellidae</taxon>
        <taxon>Trichinella</taxon>
    </lineage>
</organism>
<evidence type="ECO:0000313" key="2">
    <source>
        <dbReference type="Proteomes" id="UP000054995"/>
    </source>
</evidence>
<name>A0A0V1FU72_TRIPS</name>